<evidence type="ECO:0000256" key="2">
    <source>
        <dbReference type="ARBA" id="ARBA00022679"/>
    </source>
</evidence>
<dbReference type="InterPro" id="IPR050951">
    <property type="entry name" value="Retrovirus_Pol_polyprotein"/>
</dbReference>
<name>A0AAD5ZAQ4_9POAL</name>
<dbReference type="Gene3D" id="2.40.70.10">
    <property type="entry name" value="Acid Proteases"/>
    <property type="match status" value="1"/>
</dbReference>
<feature type="domain" description="Chromo" evidence="9">
    <location>
        <begin position="787"/>
        <end position="851"/>
    </location>
</feature>
<evidence type="ECO:0008006" key="14">
    <source>
        <dbReference type="Google" id="ProtNLM"/>
    </source>
</evidence>
<dbReference type="PROSITE" id="PS50013">
    <property type="entry name" value="CHROMO_2"/>
    <property type="match status" value="1"/>
</dbReference>
<evidence type="ECO:0000256" key="7">
    <source>
        <dbReference type="ARBA" id="ARBA00022918"/>
    </source>
</evidence>
<dbReference type="PROSITE" id="PS50994">
    <property type="entry name" value="INTEGRASE"/>
    <property type="match status" value="1"/>
</dbReference>
<keyword evidence="3" id="KW-0548">Nucleotidyltransferase</keyword>
<keyword evidence="2" id="KW-0808">Transferase</keyword>
<dbReference type="GO" id="GO:0006508">
    <property type="term" value="P:proteolysis"/>
    <property type="evidence" value="ECO:0007669"/>
    <property type="project" value="UniProtKB-KW"/>
</dbReference>
<dbReference type="InterPro" id="IPR012337">
    <property type="entry name" value="RNaseH-like_sf"/>
</dbReference>
<dbReference type="Gene3D" id="3.10.20.370">
    <property type="match status" value="1"/>
</dbReference>
<evidence type="ECO:0000256" key="6">
    <source>
        <dbReference type="ARBA" id="ARBA00022801"/>
    </source>
</evidence>
<dbReference type="Pfam" id="PF24626">
    <property type="entry name" value="SH3_Tf2-1"/>
    <property type="match status" value="1"/>
</dbReference>
<proteinExistence type="predicted"/>
<dbReference type="Pfam" id="PF00078">
    <property type="entry name" value="RVT_1"/>
    <property type="match status" value="1"/>
</dbReference>
<keyword evidence="1" id="KW-0645">Protease</keyword>
<dbReference type="InterPro" id="IPR000477">
    <property type="entry name" value="RT_dom"/>
</dbReference>
<gene>
    <name evidence="12" type="ORF">LUZ61_019216</name>
</gene>
<keyword evidence="6" id="KW-0378">Hydrolase</keyword>
<dbReference type="PANTHER" id="PTHR37984:SF5">
    <property type="entry name" value="PROTEIN NYNRIN-LIKE"/>
    <property type="match status" value="1"/>
</dbReference>
<dbReference type="Gene3D" id="3.30.420.10">
    <property type="entry name" value="Ribonuclease H-like superfamily/Ribonuclease H"/>
    <property type="match status" value="1"/>
</dbReference>
<evidence type="ECO:0000256" key="3">
    <source>
        <dbReference type="ARBA" id="ARBA00022695"/>
    </source>
</evidence>
<dbReference type="SUPFAM" id="SSF50630">
    <property type="entry name" value="Acid proteases"/>
    <property type="match status" value="1"/>
</dbReference>
<feature type="domain" description="Reverse transcriptase" evidence="10">
    <location>
        <begin position="278"/>
        <end position="469"/>
    </location>
</feature>
<protein>
    <recommendedName>
        <fullName evidence="14">Reverse transcriptase</fullName>
    </recommendedName>
</protein>
<organism evidence="12 13">
    <name type="scientific">Rhynchospora tenuis</name>
    <dbReference type="NCBI Taxonomy" id="198213"/>
    <lineage>
        <taxon>Eukaryota</taxon>
        <taxon>Viridiplantae</taxon>
        <taxon>Streptophyta</taxon>
        <taxon>Embryophyta</taxon>
        <taxon>Tracheophyta</taxon>
        <taxon>Spermatophyta</taxon>
        <taxon>Magnoliopsida</taxon>
        <taxon>Liliopsida</taxon>
        <taxon>Poales</taxon>
        <taxon>Cyperaceae</taxon>
        <taxon>Cyperoideae</taxon>
        <taxon>Rhynchosporeae</taxon>
        <taxon>Rhynchospora</taxon>
    </lineage>
</organism>
<dbReference type="Gene3D" id="3.30.70.270">
    <property type="match status" value="1"/>
</dbReference>
<dbReference type="InterPro" id="IPR016197">
    <property type="entry name" value="Chromo-like_dom_sf"/>
</dbReference>
<dbReference type="InterPro" id="IPR021109">
    <property type="entry name" value="Peptidase_aspartic_dom_sf"/>
</dbReference>
<dbReference type="CDD" id="cd00303">
    <property type="entry name" value="retropepsin_like"/>
    <property type="match status" value="1"/>
</dbReference>
<evidence type="ECO:0000259" key="9">
    <source>
        <dbReference type="PROSITE" id="PS50013"/>
    </source>
</evidence>
<dbReference type="PROSITE" id="PS50878">
    <property type="entry name" value="RT_POL"/>
    <property type="match status" value="1"/>
</dbReference>
<dbReference type="GO" id="GO:0003964">
    <property type="term" value="F:RNA-directed DNA polymerase activity"/>
    <property type="evidence" value="ECO:0007669"/>
    <property type="project" value="UniProtKB-KW"/>
</dbReference>
<keyword evidence="8" id="KW-0511">Multifunctional enzyme</keyword>
<dbReference type="Pfam" id="PF08284">
    <property type="entry name" value="RVP_2"/>
    <property type="match status" value="1"/>
</dbReference>
<keyword evidence="5" id="KW-0255">Endonuclease</keyword>
<evidence type="ECO:0000256" key="1">
    <source>
        <dbReference type="ARBA" id="ARBA00022670"/>
    </source>
</evidence>
<dbReference type="EMBL" id="JAMRDG010000002">
    <property type="protein sequence ID" value="KAJ3690052.1"/>
    <property type="molecule type" value="Genomic_DNA"/>
</dbReference>
<dbReference type="Gene3D" id="2.40.50.40">
    <property type="match status" value="1"/>
</dbReference>
<dbReference type="SUPFAM" id="SSF56672">
    <property type="entry name" value="DNA/RNA polymerases"/>
    <property type="match status" value="1"/>
</dbReference>
<dbReference type="InterPro" id="IPR056924">
    <property type="entry name" value="SH3_Tf2-1"/>
</dbReference>
<dbReference type="Pfam" id="PF17919">
    <property type="entry name" value="RT_RNaseH_2"/>
    <property type="match status" value="1"/>
</dbReference>
<dbReference type="InterPro" id="IPR023780">
    <property type="entry name" value="Chromo_domain"/>
</dbReference>
<reference evidence="12 13" key="1">
    <citation type="journal article" date="2022" name="Cell">
        <title>Repeat-based holocentromeres influence genome architecture and karyotype evolution.</title>
        <authorList>
            <person name="Hofstatter P.G."/>
            <person name="Thangavel G."/>
            <person name="Lux T."/>
            <person name="Neumann P."/>
            <person name="Vondrak T."/>
            <person name="Novak P."/>
            <person name="Zhang M."/>
            <person name="Costa L."/>
            <person name="Castellani M."/>
            <person name="Scott A."/>
            <person name="Toegelov H."/>
            <person name="Fuchs J."/>
            <person name="Mata-Sucre Y."/>
            <person name="Dias Y."/>
            <person name="Vanzela A.L.L."/>
            <person name="Huettel B."/>
            <person name="Almeida C.C.S."/>
            <person name="Simkova H."/>
            <person name="Souza G."/>
            <person name="Pedrosa-Harand A."/>
            <person name="Macas J."/>
            <person name="Mayer K.F.X."/>
            <person name="Houben A."/>
            <person name="Marques A."/>
        </authorList>
    </citation>
    <scope>NUCLEOTIDE SEQUENCE [LARGE SCALE GENOMIC DNA]</scope>
    <source>
        <strain evidence="12">RhyTen1mFocal</strain>
    </source>
</reference>
<evidence type="ECO:0000256" key="4">
    <source>
        <dbReference type="ARBA" id="ARBA00022722"/>
    </source>
</evidence>
<evidence type="ECO:0000313" key="12">
    <source>
        <dbReference type="EMBL" id="KAJ3690052.1"/>
    </source>
</evidence>
<dbReference type="InterPro" id="IPR041577">
    <property type="entry name" value="RT_RNaseH_2"/>
</dbReference>
<dbReference type="GO" id="GO:0004519">
    <property type="term" value="F:endonuclease activity"/>
    <property type="evidence" value="ECO:0007669"/>
    <property type="project" value="UniProtKB-KW"/>
</dbReference>
<feature type="domain" description="Integrase catalytic" evidence="11">
    <location>
        <begin position="517"/>
        <end position="643"/>
    </location>
</feature>
<accession>A0AAD5ZAQ4</accession>
<dbReference type="SUPFAM" id="SSF54160">
    <property type="entry name" value="Chromo domain-like"/>
    <property type="match status" value="1"/>
</dbReference>
<dbReference type="Gene3D" id="3.10.10.10">
    <property type="entry name" value="HIV Type 1 Reverse Transcriptase, subunit A, domain 1"/>
    <property type="match status" value="1"/>
</dbReference>
<sequence length="894" mass="101590">MDPTDKGDTNTEDDNTLAIEWVVDASKEELFTTEQAVITMCAHQEPSDFHTLKFKGVFDSIPICILIDTGSTHSFINPSLVDTSKWKTITTTPLHVRIANGAAMATSLKCPQLQFSLQNHKMSGEMRLLNIQGYDLILGMDWLALHGPMTIDWKLGQLQLFHNNQKLVFQVQNEMSEVKVCQEILNPVQEVKKGSLMLLAHIFVADDLHQNITTVPSQLQPVLDAFQHVFQDPTTLPPNRSVDHTIPLLPDSKPVSIRPYRYSYFQREEIESIIGDLLANSFIRPSTSPYSSPVLLVKKKDSSWRLCIDYRQLNDMTVKNKYPIPIIDDLLDELKGACYFSKIDLKSGYHQIRMADSDIYKTAFRTHHGHFEFVVMPFGLTNAPATFQTLMNNLFQPFLRKYVLVFFDDILIYSKSLAEHATHLTQTPPAQAAFDQLKLAMSTAPVLTLPDYSKQFIIETDASALGLGAVLMQDNKPIAYLSKSLGLKNQGLSTYEKELLALLTASCQINKPERVPYPGLLQPLPIPDEAWQSVAQLFLDNIYKLHGLPKNLVSDRDPVFTSSFWKELMAKIGIQLNLSTAYHPQSDGQTERLNQCLEQYLRCMIFDQQKQWCRWLPLAEYWYNTSYQQSLNTSPFQALYGYQPQLLPLGDVIRSTNVAVNVMLRDRQKALTQIRGNLVKAQSRMKKYADLKRCERHFQEGDWVFLTMQPYKHTSVATAGTGKLSSRYFGPFEILEKIGNLAYKLNLPAAAHIHPVIHVSQLKKHIGRRHVPIPYCPWVGPDGTVKGAPEKILDRRLVKRGNEGIVQLKVKWLNCTEADATWEDFDQLKQFYPQFILEVENNFMEWGMSQLTCQISSEGNKLGIETQMAQQLEQTELSGEVIPSLTEGDGNNNN</sequence>
<dbReference type="InterPro" id="IPR036397">
    <property type="entry name" value="RNaseH_sf"/>
</dbReference>
<dbReference type="SUPFAM" id="SSF53098">
    <property type="entry name" value="Ribonuclease H-like"/>
    <property type="match status" value="1"/>
</dbReference>
<dbReference type="GO" id="GO:0003676">
    <property type="term" value="F:nucleic acid binding"/>
    <property type="evidence" value="ECO:0007669"/>
    <property type="project" value="InterPro"/>
</dbReference>
<dbReference type="Proteomes" id="UP001210211">
    <property type="component" value="Unassembled WGS sequence"/>
</dbReference>
<dbReference type="InterPro" id="IPR043502">
    <property type="entry name" value="DNA/RNA_pol_sf"/>
</dbReference>
<evidence type="ECO:0000259" key="11">
    <source>
        <dbReference type="PROSITE" id="PS50994"/>
    </source>
</evidence>
<keyword evidence="7" id="KW-0695">RNA-directed DNA polymerase</keyword>
<evidence type="ECO:0000259" key="10">
    <source>
        <dbReference type="PROSITE" id="PS50878"/>
    </source>
</evidence>
<evidence type="ECO:0000256" key="5">
    <source>
        <dbReference type="ARBA" id="ARBA00022759"/>
    </source>
</evidence>
<dbReference type="AlphaFoldDB" id="A0AAD5ZAQ4"/>
<dbReference type="GO" id="GO:0008233">
    <property type="term" value="F:peptidase activity"/>
    <property type="evidence" value="ECO:0007669"/>
    <property type="project" value="UniProtKB-KW"/>
</dbReference>
<dbReference type="InterPro" id="IPR043128">
    <property type="entry name" value="Rev_trsase/Diguanyl_cyclase"/>
</dbReference>
<dbReference type="FunFam" id="3.10.10.10:FF:000007">
    <property type="entry name" value="Retrovirus-related Pol polyprotein from transposon 17.6-like Protein"/>
    <property type="match status" value="1"/>
</dbReference>
<dbReference type="InterPro" id="IPR000953">
    <property type="entry name" value="Chromo/chromo_shadow_dom"/>
</dbReference>
<dbReference type="Pfam" id="PF00385">
    <property type="entry name" value="Chromo"/>
    <property type="match status" value="1"/>
</dbReference>
<keyword evidence="4" id="KW-0540">Nuclease</keyword>
<evidence type="ECO:0000256" key="8">
    <source>
        <dbReference type="ARBA" id="ARBA00023268"/>
    </source>
</evidence>
<dbReference type="GO" id="GO:0015074">
    <property type="term" value="P:DNA integration"/>
    <property type="evidence" value="ECO:0007669"/>
    <property type="project" value="InterPro"/>
</dbReference>
<evidence type="ECO:0000313" key="13">
    <source>
        <dbReference type="Proteomes" id="UP001210211"/>
    </source>
</evidence>
<dbReference type="CDD" id="cd01647">
    <property type="entry name" value="RT_LTR"/>
    <property type="match status" value="1"/>
</dbReference>
<comment type="caution">
    <text evidence="12">The sequence shown here is derived from an EMBL/GenBank/DDBJ whole genome shotgun (WGS) entry which is preliminary data.</text>
</comment>
<keyword evidence="13" id="KW-1185">Reference proteome</keyword>
<dbReference type="InterPro" id="IPR001584">
    <property type="entry name" value="Integrase_cat-core"/>
</dbReference>
<dbReference type="PANTHER" id="PTHR37984">
    <property type="entry name" value="PROTEIN CBG26694"/>
    <property type="match status" value="1"/>
</dbReference>